<evidence type="ECO:0000256" key="10">
    <source>
        <dbReference type="RuleBase" id="RU003369"/>
    </source>
</evidence>
<evidence type="ECO:0000313" key="14">
    <source>
        <dbReference type="Proteomes" id="UP000198528"/>
    </source>
</evidence>
<feature type="domain" description="Lactate/malate dehydrogenase N-terminal" evidence="11">
    <location>
        <begin position="7"/>
        <end position="144"/>
    </location>
</feature>
<dbReference type="PROSITE" id="PS00064">
    <property type="entry name" value="L_LDH"/>
    <property type="match status" value="1"/>
</dbReference>
<organism evidence="13 14">
    <name type="scientific">Parafannyhessea umbonata</name>
    <dbReference type="NCBI Taxonomy" id="604330"/>
    <lineage>
        <taxon>Bacteria</taxon>
        <taxon>Bacillati</taxon>
        <taxon>Actinomycetota</taxon>
        <taxon>Coriobacteriia</taxon>
        <taxon>Coriobacteriales</taxon>
        <taxon>Atopobiaceae</taxon>
        <taxon>Parafannyhessea</taxon>
    </lineage>
</organism>
<dbReference type="InterPro" id="IPR018177">
    <property type="entry name" value="L-lactate_DH_AS"/>
</dbReference>
<feature type="binding site" evidence="9">
    <location>
        <begin position="12"/>
        <end position="17"/>
    </location>
    <ligand>
        <name>NAD(+)</name>
        <dbReference type="ChEBI" id="CHEBI:57540"/>
    </ligand>
</feature>
<dbReference type="AlphaFoldDB" id="A0A1G6HRB8"/>
<dbReference type="STRING" id="604330.SAMN04489857_0544"/>
<dbReference type="UniPathway" id="UPA00554">
    <property type="reaction ID" value="UER00611"/>
</dbReference>
<dbReference type="InterPro" id="IPR011304">
    <property type="entry name" value="L-lactate_DH"/>
</dbReference>
<protein>
    <recommendedName>
        <fullName evidence="3 6">L-lactate dehydrogenase</fullName>
        <ecNumber evidence="3 6">1.1.1.27</ecNumber>
    </recommendedName>
</protein>
<comment type="pathway">
    <text evidence="1">Fermentation; pyruvate fermentation to lactate; (S)-lactate from pyruvate: step 1/1.</text>
</comment>
<feature type="binding site" evidence="9">
    <location>
        <position position="37"/>
    </location>
    <ligand>
        <name>NAD(+)</name>
        <dbReference type="ChEBI" id="CHEBI:57540"/>
    </ligand>
</feature>
<evidence type="ECO:0000256" key="3">
    <source>
        <dbReference type="ARBA" id="ARBA00012967"/>
    </source>
</evidence>
<dbReference type="Proteomes" id="UP000198528">
    <property type="component" value="Unassembled WGS sequence"/>
</dbReference>
<dbReference type="EC" id="1.1.1.27" evidence="3 6"/>
<evidence type="ECO:0000313" key="13">
    <source>
        <dbReference type="EMBL" id="SDB96819.1"/>
    </source>
</evidence>
<dbReference type="Gene3D" id="3.40.50.720">
    <property type="entry name" value="NAD(P)-binding Rossmann-like Domain"/>
    <property type="match status" value="1"/>
</dbReference>
<evidence type="ECO:0000256" key="8">
    <source>
        <dbReference type="PIRSR" id="PIRSR000102-2"/>
    </source>
</evidence>
<evidence type="ECO:0000256" key="9">
    <source>
        <dbReference type="PIRSR" id="PIRSR000102-3"/>
    </source>
</evidence>
<dbReference type="InterPro" id="IPR001557">
    <property type="entry name" value="L-lactate/malate_DH"/>
</dbReference>
<dbReference type="RefSeq" id="WP_176763029.1">
    <property type="nucleotide sequence ID" value="NZ_FMZL01000001.1"/>
</dbReference>
<dbReference type="Gene3D" id="3.90.110.10">
    <property type="entry name" value="Lactate dehydrogenase/glycoside hydrolase, family 4, C-terminal"/>
    <property type="match status" value="1"/>
</dbReference>
<feature type="binding site" evidence="8">
    <location>
        <position position="85"/>
    </location>
    <ligand>
        <name>substrate</name>
    </ligand>
</feature>
<evidence type="ECO:0000259" key="12">
    <source>
        <dbReference type="Pfam" id="PF02866"/>
    </source>
</evidence>
<evidence type="ECO:0000256" key="1">
    <source>
        <dbReference type="ARBA" id="ARBA00004843"/>
    </source>
</evidence>
<gene>
    <name evidence="13" type="ORF">SAMN04487824_10196</name>
</gene>
<dbReference type="InterPro" id="IPR015955">
    <property type="entry name" value="Lactate_DH/Glyco_Ohase_4_C"/>
</dbReference>
<dbReference type="EMBL" id="FMZL01000001">
    <property type="protein sequence ID" value="SDB96819.1"/>
    <property type="molecule type" value="Genomic_DNA"/>
</dbReference>
<evidence type="ECO:0000256" key="5">
    <source>
        <dbReference type="ARBA" id="ARBA00023027"/>
    </source>
</evidence>
<keyword evidence="5 9" id="KW-0520">NAD</keyword>
<dbReference type="NCBIfam" id="TIGR01771">
    <property type="entry name" value="L-LDH-NAD"/>
    <property type="match status" value="1"/>
</dbReference>
<evidence type="ECO:0000256" key="6">
    <source>
        <dbReference type="NCBIfam" id="TIGR01771"/>
    </source>
</evidence>
<feature type="binding site" evidence="8">
    <location>
        <position position="154"/>
    </location>
    <ligand>
        <name>substrate</name>
    </ligand>
</feature>
<dbReference type="PANTHER" id="PTHR43128">
    <property type="entry name" value="L-2-HYDROXYCARBOXYLATE DEHYDROGENASE (NAD(P)(+))"/>
    <property type="match status" value="1"/>
</dbReference>
<dbReference type="GO" id="GO:0006096">
    <property type="term" value="P:glycolytic process"/>
    <property type="evidence" value="ECO:0007669"/>
    <property type="project" value="UniProtKB-UniRule"/>
</dbReference>
<dbReference type="GO" id="GO:0006089">
    <property type="term" value="P:lactate metabolic process"/>
    <property type="evidence" value="ECO:0007669"/>
    <property type="project" value="TreeGrafter"/>
</dbReference>
<dbReference type="GO" id="GO:0004459">
    <property type="term" value="F:L-lactate dehydrogenase (NAD+) activity"/>
    <property type="evidence" value="ECO:0007669"/>
    <property type="project" value="UniProtKB-UniRule"/>
</dbReference>
<dbReference type="InterPro" id="IPR022383">
    <property type="entry name" value="Lactate/malate_DH_C"/>
</dbReference>
<evidence type="ECO:0000259" key="11">
    <source>
        <dbReference type="Pfam" id="PF00056"/>
    </source>
</evidence>
<comment type="similarity">
    <text evidence="2">Belongs to the LDH/MDH superfamily. LDH family.</text>
</comment>
<dbReference type="SUPFAM" id="SSF51735">
    <property type="entry name" value="NAD(P)-binding Rossmann-fold domains"/>
    <property type="match status" value="1"/>
</dbReference>
<feature type="binding site" evidence="9">
    <location>
        <begin position="121"/>
        <end position="123"/>
    </location>
    <ligand>
        <name>NAD(+)</name>
        <dbReference type="ChEBI" id="CHEBI:57540"/>
    </ligand>
</feature>
<feature type="active site" description="Proton acceptor" evidence="7">
    <location>
        <position position="178"/>
    </location>
</feature>
<evidence type="ECO:0000256" key="7">
    <source>
        <dbReference type="PIRSR" id="PIRSR000102-1"/>
    </source>
</evidence>
<evidence type="ECO:0000256" key="2">
    <source>
        <dbReference type="ARBA" id="ARBA00006054"/>
    </source>
</evidence>
<accession>A0A1G6HRB8</accession>
<reference evidence="14" key="1">
    <citation type="submission" date="2016-10" db="EMBL/GenBank/DDBJ databases">
        <authorList>
            <person name="Varghese N."/>
            <person name="Submissions S."/>
        </authorList>
    </citation>
    <scope>NUCLEOTIDE SEQUENCE [LARGE SCALE GENOMIC DNA]</scope>
    <source>
        <strain evidence="14">DSM 22619</strain>
    </source>
</reference>
<name>A0A1G6HRB8_9ACTN</name>
<dbReference type="GO" id="GO:0005737">
    <property type="term" value="C:cytoplasm"/>
    <property type="evidence" value="ECO:0007669"/>
    <property type="project" value="UniProtKB-UniRule"/>
</dbReference>
<dbReference type="Pfam" id="PF02866">
    <property type="entry name" value="Ldh_1_C"/>
    <property type="match status" value="1"/>
</dbReference>
<evidence type="ECO:0000256" key="4">
    <source>
        <dbReference type="ARBA" id="ARBA00023002"/>
    </source>
</evidence>
<dbReference type="SUPFAM" id="SSF56327">
    <property type="entry name" value="LDH C-terminal domain-like"/>
    <property type="match status" value="1"/>
</dbReference>
<feature type="domain" description="Lactate/malate dehydrogenase C-terminal" evidence="12">
    <location>
        <begin position="148"/>
        <end position="310"/>
    </location>
</feature>
<sequence>MTQLARKVVIIGAGNVGSHVAMNLMVGQYADEIVFLDINEATANAQVGDLKDMLTATRRHVHIRVGTYDDCADASFIVMTAGRSRRPRETRLQMLSSTFSILGSIVEPIAKSGFSGFLICVSNPADVVAEYFYRKLDLPRARVFSTGTSLDTVRLRRHIASIVDVDRDQVEAFCMGEHGDSSFIPRTHVSIGGIGIEEYLRSHPQLADKLDYATLTDTVHTSGGRIVAGKGSTEFGIGSVVAVLIASILHNERLVTPLSVHLEGEYGEKDVSVGVPCILGRNGIQEILPLELSQDEKDAMHSSCNVIREAFASIE</sequence>
<feature type="binding site" evidence="8">
    <location>
        <position position="123"/>
    </location>
    <ligand>
        <name>substrate</name>
    </ligand>
</feature>
<dbReference type="InterPro" id="IPR036291">
    <property type="entry name" value="NAD(P)-bd_dom_sf"/>
</dbReference>
<feature type="binding site" evidence="8">
    <location>
        <position position="91"/>
    </location>
    <ligand>
        <name>substrate</name>
    </ligand>
</feature>
<proteinExistence type="inferred from homology"/>
<keyword evidence="4 10" id="KW-0560">Oxidoreductase</keyword>
<dbReference type="InterPro" id="IPR001236">
    <property type="entry name" value="Lactate/malate_DH_N"/>
</dbReference>
<dbReference type="PIRSF" id="PIRSF000102">
    <property type="entry name" value="Lac_mal_DH"/>
    <property type="match status" value="1"/>
</dbReference>
<keyword evidence="14" id="KW-1185">Reference proteome</keyword>
<dbReference type="PANTHER" id="PTHR43128:SF31">
    <property type="entry name" value="L-LACTATE DEHYDROGENASE"/>
    <property type="match status" value="1"/>
</dbReference>
<dbReference type="PRINTS" id="PR00086">
    <property type="entry name" value="LLDHDRGNASE"/>
</dbReference>
<dbReference type="Pfam" id="PF00056">
    <property type="entry name" value="Ldh_1_N"/>
    <property type="match status" value="1"/>
</dbReference>